<gene>
    <name evidence="9" type="ORF">AB8O55_05930</name>
</gene>
<accession>A0ABV4CCV2</accession>
<evidence type="ECO:0000313" key="10">
    <source>
        <dbReference type="Proteomes" id="UP001564626"/>
    </source>
</evidence>
<proteinExistence type="inferred from homology"/>
<organism evidence="9 10">
    <name type="scientific">Saccharopolyspora cebuensis</name>
    <dbReference type="NCBI Taxonomy" id="418759"/>
    <lineage>
        <taxon>Bacteria</taxon>
        <taxon>Bacillati</taxon>
        <taxon>Actinomycetota</taxon>
        <taxon>Actinomycetes</taxon>
        <taxon>Pseudonocardiales</taxon>
        <taxon>Pseudonocardiaceae</taxon>
        <taxon>Saccharopolyspora</taxon>
    </lineage>
</organism>
<protein>
    <recommendedName>
        <fullName evidence="8">Probable membrane transporter protein</fullName>
    </recommendedName>
</protein>
<comment type="caution">
    <text evidence="9">The sequence shown here is derived from an EMBL/GenBank/DDBJ whole genome shotgun (WGS) entry which is preliminary data.</text>
</comment>
<dbReference type="RefSeq" id="WP_345366499.1">
    <property type="nucleotide sequence ID" value="NZ_BAABII010000016.1"/>
</dbReference>
<feature type="transmembrane region" description="Helical" evidence="8">
    <location>
        <begin position="74"/>
        <end position="94"/>
    </location>
</feature>
<evidence type="ECO:0000313" key="9">
    <source>
        <dbReference type="EMBL" id="MEY8038927.1"/>
    </source>
</evidence>
<keyword evidence="6 8" id="KW-1133">Transmembrane helix</keyword>
<evidence type="ECO:0000256" key="8">
    <source>
        <dbReference type="RuleBase" id="RU363041"/>
    </source>
</evidence>
<keyword evidence="4 8" id="KW-1003">Cell membrane</keyword>
<feature type="transmembrane region" description="Helical" evidence="8">
    <location>
        <begin position="191"/>
        <end position="211"/>
    </location>
</feature>
<evidence type="ECO:0000256" key="1">
    <source>
        <dbReference type="ARBA" id="ARBA00004651"/>
    </source>
</evidence>
<dbReference type="PANTHER" id="PTHR30269">
    <property type="entry name" value="TRANSMEMBRANE PROTEIN YFCA"/>
    <property type="match status" value="1"/>
</dbReference>
<evidence type="ECO:0000256" key="7">
    <source>
        <dbReference type="ARBA" id="ARBA00023136"/>
    </source>
</evidence>
<keyword evidence="10" id="KW-1185">Reference proteome</keyword>
<evidence type="ECO:0000256" key="2">
    <source>
        <dbReference type="ARBA" id="ARBA00009142"/>
    </source>
</evidence>
<evidence type="ECO:0000256" key="6">
    <source>
        <dbReference type="ARBA" id="ARBA00022989"/>
    </source>
</evidence>
<name>A0ABV4CCV2_9PSEU</name>
<reference evidence="9 10" key="1">
    <citation type="submission" date="2024-08" db="EMBL/GenBank/DDBJ databases">
        <title>Genome mining of Saccharopolyspora cebuensis PGLac3 from Nigerian medicinal plant.</title>
        <authorList>
            <person name="Ezeobiora C.E."/>
            <person name="Igbokwe N.H."/>
            <person name="Amin D.H."/>
            <person name="Mendie U.E."/>
        </authorList>
    </citation>
    <scope>NUCLEOTIDE SEQUENCE [LARGE SCALE GENOMIC DNA]</scope>
    <source>
        <strain evidence="9 10">PGLac3</strain>
    </source>
</reference>
<feature type="transmembrane region" description="Helical" evidence="8">
    <location>
        <begin position="44"/>
        <end position="62"/>
    </location>
</feature>
<comment type="subcellular location">
    <subcellularLocation>
        <location evidence="1 8">Cell membrane</location>
        <topology evidence="1 8">Multi-pass membrane protein</topology>
    </subcellularLocation>
</comment>
<feature type="transmembrane region" description="Helical" evidence="8">
    <location>
        <begin position="217"/>
        <end position="237"/>
    </location>
</feature>
<evidence type="ECO:0000256" key="5">
    <source>
        <dbReference type="ARBA" id="ARBA00022692"/>
    </source>
</evidence>
<feature type="transmembrane region" description="Helical" evidence="8">
    <location>
        <begin position="165"/>
        <end position="184"/>
    </location>
</feature>
<feature type="transmembrane region" description="Helical" evidence="8">
    <location>
        <begin position="100"/>
        <end position="119"/>
    </location>
</feature>
<evidence type="ECO:0000256" key="4">
    <source>
        <dbReference type="ARBA" id="ARBA00022475"/>
    </source>
</evidence>
<feature type="transmembrane region" description="Helical" evidence="8">
    <location>
        <begin position="126"/>
        <end position="145"/>
    </location>
</feature>
<dbReference type="PROSITE" id="PS51257">
    <property type="entry name" value="PROKAR_LIPOPROTEIN"/>
    <property type="match status" value="1"/>
</dbReference>
<evidence type="ECO:0000256" key="3">
    <source>
        <dbReference type="ARBA" id="ARBA00022448"/>
    </source>
</evidence>
<dbReference type="InterPro" id="IPR002781">
    <property type="entry name" value="TM_pro_TauE-like"/>
</dbReference>
<keyword evidence="3" id="KW-0813">Transport</keyword>
<comment type="similarity">
    <text evidence="2 8">Belongs to the 4-toluene sulfonate uptake permease (TSUP) (TC 2.A.102) family.</text>
</comment>
<dbReference type="EMBL" id="JBGEHV010000007">
    <property type="protein sequence ID" value="MEY8038927.1"/>
    <property type="molecule type" value="Genomic_DNA"/>
</dbReference>
<keyword evidence="5 8" id="KW-0812">Transmembrane</keyword>
<sequence>MRVTPVVVFGLAGLIVLLGALVQGCAGLGMNLIAAPLLATLDPALVPVPLIVSSLLLSGLAMRREWSEVDWRGAGLAVLGRAPGTALGALAVALLPEPAFSVAVGGFVLLCLAASLITWRPRPTPVALLAAGFTGGVTGTASSIGGPPMALLYQHETGPRIRATLAAYMLFGGALSLLSLGIGGQIGVEQLLASAVLLPFLAAGFALSGPLRRVLDAGWTRLAVLGLSGGSAVLLIVRGLV</sequence>
<dbReference type="Pfam" id="PF01925">
    <property type="entry name" value="TauE"/>
    <property type="match status" value="1"/>
</dbReference>
<dbReference type="InterPro" id="IPR052017">
    <property type="entry name" value="TSUP"/>
</dbReference>
<keyword evidence="7 8" id="KW-0472">Membrane</keyword>
<dbReference type="PANTHER" id="PTHR30269:SF37">
    <property type="entry name" value="MEMBRANE TRANSPORTER PROTEIN"/>
    <property type="match status" value="1"/>
</dbReference>
<dbReference type="Proteomes" id="UP001564626">
    <property type="component" value="Unassembled WGS sequence"/>
</dbReference>